<dbReference type="EMBL" id="LCBF01000012">
    <property type="protein sequence ID" value="KKS07140.1"/>
    <property type="molecule type" value="Genomic_DNA"/>
</dbReference>
<evidence type="ECO:0000313" key="2">
    <source>
        <dbReference type="Proteomes" id="UP000034544"/>
    </source>
</evidence>
<organism evidence="1 2">
    <name type="scientific">candidate division WWE3 bacterium GW2011_GWE1_41_27</name>
    <dbReference type="NCBI Taxonomy" id="1619131"/>
    <lineage>
        <taxon>Bacteria</taxon>
        <taxon>Katanobacteria</taxon>
    </lineage>
</organism>
<dbReference type="SUPFAM" id="SSF54001">
    <property type="entry name" value="Cysteine proteinases"/>
    <property type="match status" value="1"/>
</dbReference>
<sequence>MVFSTLYYKVNAHTISRFRIKSYNSTMKTYLEYAETLKTEGSDVIEIAKKIQAYINKNLVSEVYHPCSILESRFTPGEIAFALKMRSCGAVTNIASEMLRHIGYKVKKVHGTTPASPDHAWIKVEDSNKKCGSKKPRRDC</sequence>
<dbReference type="Proteomes" id="UP000034544">
    <property type="component" value="Unassembled WGS sequence"/>
</dbReference>
<dbReference type="AlphaFoldDB" id="A0A0G0W2H3"/>
<proteinExistence type="predicted"/>
<comment type="caution">
    <text evidence="1">The sequence shown here is derived from an EMBL/GenBank/DDBJ whole genome shotgun (WGS) entry which is preliminary data.</text>
</comment>
<reference evidence="1 2" key="1">
    <citation type="journal article" date="2015" name="Nature">
        <title>rRNA introns, odd ribosomes, and small enigmatic genomes across a large radiation of phyla.</title>
        <authorList>
            <person name="Brown C.T."/>
            <person name="Hug L.A."/>
            <person name="Thomas B.C."/>
            <person name="Sharon I."/>
            <person name="Castelle C.J."/>
            <person name="Singh A."/>
            <person name="Wilkins M.J."/>
            <person name="Williams K.H."/>
            <person name="Banfield J.F."/>
        </authorList>
    </citation>
    <scope>NUCLEOTIDE SEQUENCE [LARGE SCALE GENOMIC DNA]</scope>
</reference>
<dbReference type="InterPro" id="IPR038765">
    <property type="entry name" value="Papain-like_cys_pep_sf"/>
</dbReference>
<protein>
    <submittedName>
        <fullName evidence="1">Uncharacterized protein</fullName>
    </submittedName>
</protein>
<gene>
    <name evidence="1" type="ORF">UU59_C0012G0016</name>
</gene>
<accession>A0A0G0W2H3</accession>
<name>A0A0G0W2H3_UNCKA</name>
<evidence type="ECO:0000313" key="1">
    <source>
        <dbReference type="EMBL" id="KKS07140.1"/>
    </source>
</evidence>